<dbReference type="KEGG" id="nso:NIASO_15200"/>
<dbReference type="AlphaFoldDB" id="W0F7R0"/>
<evidence type="ECO:0000313" key="2">
    <source>
        <dbReference type="Proteomes" id="UP000003586"/>
    </source>
</evidence>
<protein>
    <submittedName>
        <fullName evidence="1">Uncharacterized protein</fullName>
    </submittedName>
</protein>
<dbReference type="EMBL" id="CP007035">
    <property type="protein sequence ID" value="AHF17848.1"/>
    <property type="molecule type" value="Genomic_DNA"/>
</dbReference>
<accession>W0F7R0</accession>
<reference evidence="1 2" key="1">
    <citation type="submission" date="2013-12" db="EMBL/GenBank/DDBJ databases">
        <authorList>
            <consortium name="DOE Joint Genome Institute"/>
            <person name="Eisen J."/>
            <person name="Huntemann M."/>
            <person name="Han J."/>
            <person name="Chen A."/>
            <person name="Kyrpides N."/>
            <person name="Mavromatis K."/>
            <person name="Markowitz V."/>
            <person name="Palaniappan K."/>
            <person name="Ivanova N."/>
            <person name="Schaumberg A."/>
            <person name="Pati A."/>
            <person name="Liolios K."/>
            <person name="Nordberg H.P."/>
            <person name="Cantor M.N."/>
            <person name="Hua S.X."/>
            <person name="Woyke T."/>
        </authorList>
    </citation>
    <scope>NUCLEOTIDE SEQUENCE [LARGE SCALE GENOMIC DNA]</scope>
    <source>
        <strain evidence="2">DSM 19437</strain>
    </source>
</reference>
<keyword evidence="2" id="KW-1185">Reference proteome</keyword>
<proteinExistence type="predicted"/>
<dbReference type="Proteomes" id="UP000003586">
    <property type="component" value="Chromosome"/>
</dbReference>
<sequence length="46" mass="5422">MRKKTLQKRIVSKVITGREAGEAGIINRHQNYFKKQYLPVFPPSRH</sequence>
<name>W0F7R0_9BACT</name>
<dbReference type="HOGENOM" id="CLU_3186360_0_0_10"/>
<evidence type="ECO:0000313" key="1">
    <source>
        <dbReference type="EMBL" id="AHF17848.1"/>
    </source>
</evidence>
<gene>
    <name evidence="1" type="ORF">NIASO_15200</name>
</gene>
<organism evidence="1 2">
    <name type="scientific">Niabella soli DSM 19437</name>
    <dbReference type="NCBI Taxonomy" id="929713"/>
    <lineage>
        <taxon>Bacteria</taxon>
        <taxon>Pseudomonadati</taxon>
        <taxon>Bacteroidota</taxon>
        <taxon>Chitinophagia</taxon>
        <taxon>Chitinophagales</taxon>
        <taxon>Chitinophagaceae</taxon>
        <taxon>Niabella</taxon>
    </lineage>
</organism>